<reference evidence="1 2" key="1">
    <citation type="submission" date="2023-07" db="EMBL/GenBank/DDBJ databases">
        <title>Sorghum-associated microbial communities from plants grown in Nebraska, USA.</title>
        <authorList>
            <person name="Schachtman D."/>
        </authorList>
    </citation>
    <scope>NUCLEOTIDE SEQUENCE [LARGE SCALE GENOMIC DNA]</scope>
    <source>
        <strain evidence="1 2">4256</strain>
    </source>
</reference>
<evidence type="ECO:0000313" key="1">
    <source>
        <dbReference type="EMBL" id="MDR7157291.1"/>
    </source>
</evidence>
<dbReference type="InterPro" id="IPR008878">
    <property type="entry name" value="Transposase_IS66_Orf2"/>
</dbReference>
<name>A0ABU1X847_SPHXE</name>
<gene>
    <name evidence="1" type="ORF">J2W40_004139</name>
</gene>
<protein>
    <submittedName>
        <fullName evidence="1">Transposase</fullName>
    </submittedName>
</protein>
<dbReference type="PANTHER" id="PTHR36455:SF1">
    <property type="entry name" value="BLR8292 PROTEIN"/>
    <property type="match status" value="1"/>
</dbReference>
<organism evidence="1 2">
    <name type="scientific">Sphingobium xenophagum</name>
    <dbReference type="NCBI Taxonomy" id="121428"/>
    <lineage>
        <taxon>Bacteria</taxon>
        <taxon>Pseudomonadati</taxon>
        <taxon>Pseudomonadota</taxon>
        <taxon>Alphaproteobacteria</taxon>
        <taxon>Sphingomonadales</taxon>
        <taxon>Sphingomonadaceae</taxon>
        <taxon>Sphingobium</taxon>
    </lineage>
</organism>
<keyword evidence="2" id="KW-1185">Reference proteome</keyword>
<dbReference type="Proteomes" id="UP001267638">
    <property type="component" value="Unassembled WGS sequence"/>
</dbReference>
<dbReference type="Pfam" id="PF05717">
    <property type="entry name" value="TnpB_IS66"/>
    <property type="match status" value="1"/>
</dbReference>
<sequence length="97" mass="10912">MRKGFDGLAVMTQQVLEQSPHSGALFAFRGKRGDLVKLLWYDGQGMCLFSKRMDRGRFVWPSTKTGSVVMTAAQLSMLLEGIDWRRPERTFTPSLAG</sequence>
<dbReference type="EMBL" id="JAVDWV010000043">
    <property type="protein sequence ID" value="MDR7157291.1"/>
    <property type="molecule type" value="Genomic_DNA"/>
</dbReference>
<accession>A0ABU1X847</accession>
<comment type="caution">
    <text evidence="1">The sequence shown here is derived from an EMBL/GenBank/DDBJ whole genome shotgun (WGS) entry which is preliminary data.</text>
</comment>
<dbReference type="PANTHER" id="PTHR36455">
    <property type="match status" value="1"/>
</dbReference>
<proteinExistence type="predicted"/>
<evidence type="ECO:0000313" key="2">
    <source>
        <dbReference type="Proteomes" id="UP001267638"/>
    </source>
</evidence>
<dbReference type="NCBIfam" id="NF033819">
    <property type="entry name" value="IS66_TnpB"/>
    <property type="match status" value="1"/>
</dbReference>